<evidence type="ECO:0000313" key="2">
    <source>
        <dbReference type="EMBL" id="SEJ87163.1"/>
    </source>
</evidence>
<organism evidence="2 3">
    <name type="scientific">Cribrihabitans marinus</name>
    <dbReference type="NCBI Taxonomy" id="1227549"/>
    <lineage>
        <taxon>Bacteria</taxon>
        <taxon>Pseudomonadati</taxon>
        <taxon>Pseudomonadota</taxon>
        <taxon>Alphaproteobacteria</taxon>
        <taxon>Rhodobacterales</taxon>
        <taxon>Paracoccaceae</taxon>
        <taxon>Cribrihabitans</taxon>
    </lineage>
</organism>
<evidence type="ECO:0000313" key="3">
    <source>
        <dbReference type="Proteomes" id="UP000199379"/>
    </source>
</evidence>
<dbReference type="AlphaFoldDB" id="A0A1H7CBD4"/>
<reference evidence="2 3" key="1">
    <citation type="submission" date="2016-10" db="EMBL/GenBank/DDBJ databases">
        <authorList>
            <person name="de Groot N.N."/>
        </authorList>
    </citation>
    <scope>NUCLEOTIDE SEQUENCE [LARGE SCALE GENOMIC DNA]</scope>
    <source>
        <strain evidence="2 3">DSM 29340</strain>
    </source>
</reference>
<feature type="transmembrane region" description="Helical" evidence="1">
    <location>
        <begin position="154"/>
        <end position="174"/>
    </location>
</feature>
<evidence type="ECO:0000256" key="1">
    <source>
        <dbReference type="SAM" id="Phobius"/>
    </source>
</evidence>
<accession>A0A1H7CBD4</accession>
<keyword evidence="3" id="KW-1185">Reference proteome</keyword>
<keyword evidence="1" id="KW-1133">Transmembrane helix</keyword>
<dbReference type="OrthoDB" id="7875742at2"/>
<proteinExistence type="predicted"/>
<protein>
    <submittedName>
        <fullName evidence="2">Uncharacterized protein</fullName>
    </submittedName>
</protein>
<dbReference type="STRING" id="1227549.SAMN05444007_10842"/>
<keyword evidence="1" id="KW-0472">Membrane</keyword>
<dbReference type="RefSeq" id="WP_092368136.1">
    <property type="nucleotide sequence ID" value="NZ_BMGV01000008.1"/>
</dbReference>
<name>A0A1H7CBD4_9RHOB</name>
<keyword evidence="1" id="KW-0812">Transmembrane</keyword>
<dbReference type="Proteomes" id="UP000199379">
    <property type="component" value="Unassembled WGS sequence"/>
</dbReference>
<dbReference type="EMBL" id="FNYD01000008">
    <property type="protein sequence ID" value="SEJ87163.1"/>
    <property type="molecule type" value="Genomic_DNA"/>
</dbReference>
<gene>
    <name evidence="2" type="ORF">SAMN05444007_10842</name>
</gene>
<sequence>MTETITIPAGERGVLRLFALDMPAQQAKFLREPGAAAQVLGVETLEADQVEVFPVKDLDDLGLAGYLAEGYAIAPEQLDHDALAALTGWVLLLRSRAFGGQETHLDPDPALRLIGTYREAVTDWSAGPLEAGSAAPYSAPPPPPRALRRKARGVGFALFAVVMALIVALLAWWIA</sequence>